<dbReference type="PROSITE" id="PS50245">
    <property type="entry name" value="CAP_GLY_2"/>
    <property type="match status" value="1"/>
</dbReference>
<dbReference type="EMBL" id="CP119950">
    <property type="protein sequence ID" value="WFD01303.1"/>
    <property type="molecule type" value="Genomic_DNA"/>
</dbReference>
<dbReference type="SMART" id="SM01052">
    <property type="entry name" value="CAP_GLY"/>
    <property type="match status" value="1"/>
</dbReference>
<keyword evidence="2" id="KW-0963">Cytoplasm</keyword>
<name>A0AAJ5Z141_9BASI</name>
<evidence type="ECO:0000313" key="6">
    <source>
        <dbReference type="EMBL" id="WFD01303.1"/>
    </source>
</evidence>
<dbReference type="InterPro" id="IPR036859">
    <property type="entry name" value="CAP-Gly_dom_sf"/>
</dbReference>
<comment type="similarity">
    <text evidence="4">Belongs to the TBCB family.</text>
</comment>
<evidence type="ECO:0000256" key="2">
    <source>
        <dbReference type="ARBA" id="ARBA00022490"/>
    </source>
</evidence>
<dbReference type="InterPro" id="IPR000626">
    <property type="entry name" value="Ubiquitin-like_dom"/>
</dbReference>
<protein>
    <recommendedName>
        <fullName evidence="5">CAP-Gly domain-containing protein</fullName>
    </recommendedName>
</protein>
<reference evidence="6 7" key="1">
    <citation type="submission" date="2023-03" db="EMBL/GenBank/DDBJ databases">
        <title>Mating type loci evolution in Malassezia.</title>
        <authorList>
            <person name="Coelho M.A."/>
        </authorList>
    </citation>
    <scope>NUCLEOTIDE SEQUENCE [LARGE SCALE GENOMIC DNA]</scope>
    <source>
        <strain evidence="6 7">CBS 9725</strain>
    </source>
</reference>
<dbReference type="PANTHER" id="PTHR18916">
    <property type="entry name" value="DYNACTIN 1-RELATED MICROTUBULE-BINDING"/>
    <property type="match status" value="1"/>
</dbReference>
<dbReference type="AlphaFoldDB" id="A0AAJ5Z141"/>
<comment type="subcellular location">
    <subcellularLocation>
        <location evidence="1">Cytoplasm</location>
    </subcellularLocation>
</comment>
<dbReference type="GO" id="GO:0005634">
    <property type="term" value="C:nucleus"/>
    <property type="evidence" value="ECO:0007669"/>
    <property type="project" value="TreeGrafter"/>
</dbReference>
<keyword evidence="7" id="KW-1185">Reference proteome</keyword>
<dbReference type="GO" id="GO:0005938">
    <property type="term" value="C:cell cortex"/>
    <property type="evidence" value="ECO:0007669"/>
    <property type="project" value="TreeGrafter"/>
</dbReference>
<dbReference type="GO" id="GO:0035371">
    <property type="term" value="C:microtubule plus-end"/>
    <property type="evidence" value="ECO:0007669"/>
    <property type="project" value="TreeGrafter"/>
</dbReference>
<evidence type="ECO:0000256" key="4">
    <source>
        <dbReference type="ARBA" id="ARBA00025779"/>
    </source>
</evidence>
<dbReference type="InterPro" id="IPR000938">
    <property type="entry name" value="CAP-Gly_domain"/>
</dbReference>
<dbReference type="SUPFAM" id="SSF54236">
    <property type="entry name" value="Ubiquitin-like"/>
    <property type="match status" value="1"/>
</dbReference>
<dbReference type="Pfam" id="PF01302">
    <property type="entry name" value="CAP_GLY"/>
    <property type="match status" value="1"/>
</dbReference>
<dbReference type="Gene3D" id="2.30.30.190">
    <property type="entry name" value="CAP Gly-rich-like domain"/>
    <property type="match status" value="1"/>
</dbReference>
<dbReference type="InterPro" id="IPR029071">
    <property type="entry name" value="Ubiquitin-like_domsf"/>
</dbReference>
<dbReference type="Proteomes" id="UP001219567">
    <property type="component" value="Chromosome 8"/>
</dbReference>
<evidence type="ECO:0000256" key="1">
    <source>
        <dbReference type="ARBA" id="ARBA00004496"/>
    </source>
</evidence>
<accession>A0AAJ5Z141</accession>
<gene>
    <name evidence="6" type="ORF">MYAM1_004065</name>
</gene>
<evidence type="ECO:0000259" key="5">
    <source>
        <dbReference type="PROSITE" id="PS50245"/>
    </source>
</evidence>
<dbReference type="Gene3D" id="3.10.20.90">
    <property type="entry name" value="Phosphatidylinositol 3-kinase Catalytic Subunit, Chain A, domain 1"/>
    <property type="match status" value="1"/>
</dbReference>
<proteinExistence type="inferred from homology"/>
<dbReference type="GO" id="GO:0031122">
    <property type="term" value="P:cytoplasmic microtubule organization"/>
    <property type="evidence" value="ECO:0007669"/>
    <property type="project" value="TreeGrafter"/>
</dbReference>
<feature type="domain" description="CAP-Gly" evidence="5">
    <location>
        <begin position="175"/>
        <end position="217"/>
    </location>
</feature>
<dbReference type="SUPFAM" id="SSF74924">
    <property type="entry name" value="Cap-Gly domain"/>
    <property type="match status" value="1"/>
</dbReference>
<organism evidence="6 7">
    <name type="scientific">Malassezia yamatoensis</name>
    <dbReference type="NCBI Taxonomy" id="253288"/>
    <lineage>
        <taxon>Eukaryota</taxon>
        <taxon>Fungi</taxon>
        <taxon>Dikarya</taxon>
        <taxon>Basidiomycota</taxon>
        <taxon>Ustilaginomycotina</taxon>
        <taxon>Malasseziomycetes</taxon>
        <taxon>Malasseziales</taxon>
        <taxon>Malasseziaceae</taxon>
        <taxon>Malassezia</taxon>
    </lineage>
</organism>
<keyword evidence="3" id="KW-0143">Chaperone</keyword>
<dbReference type="GO" id="GO:0051010">
    <property type="term" value="F:microtubule plus-end binding"/>
    <property type="evidence" value="ECO:0007669"/>
    <property type="project" value="TreeGrafter"/>
</dbReference>
<dbReference type="GO" id="GO:0005829">
    <property type="term" value="C:cytosol"/>
    <property type="evidence" value="ECO:0007669"/>
    <property type="project" value="UniProtKB-ARBA"/>
</dbReference>
<evidence type="ECO:0000256" key="3">
    <source>
        <dbReference type="ARBA" id="ARBA00023186"/>
    </source>
</evidence>
<evidence type="ECO:0000313" key="7">
    <source>
        <dbReference type="Proteomes" id="UP001219567"/>
    </source>
</evidence>
<dbReference type="FunFam" id="2.30.30.190:FF:000013">
    <property type="entry name" value="Tubulin-folding cofactor B"/>
    <property type="match status" value="1"/>
</dbReference>
<sequence length="244" mass="27218">MASVLVWVYTPSTHVLGQKSLSRTLSTTQLEEKLEKISGIPPNAQRISVYTENDVQDGRQLGHAKLCAMPHCGPNDMPMEIWGIRDGMMLRVNDARGQVLGDEDAVEKYEMSDDVYATRADSVRAFKQANKLGRFADSESRSDLVECDPALKIGARCKIARDDQFERRGEIAYVGHTKIAPGIWVGVRYDEPVGKNDGQVQGVRYFDAKPKHGGIVRPAMVTVGDFPALNEWDTDFTQEDQMEL</sequence>
<dbReference type="PANTHER" id="PTHR18916:SF85">
    <property type="entry name" value="TUBULIN-FOLDING COFACTOR B"/>
    <property type="match status" value="1"/>
</dbReference>
<dbReference type="Pfam" id="PF14560">
    <property type="entry name" value="Ubiquitin_2"/>
    <property type="match status" value="1"/>
</dbReference>